<protein>
    <submittedName>
        <fullName evidence="1">Uncharacterized protein</fullName>
    </submittedName>
</protein>
<evidence type="ECO:0000313" key="2">
    <source>
        <dbReference type="Proteomes" id="UP000004473"/>
    </source>
</evidence>
<dbReference type="Proteomes" id="UP000004473">
    <property type="component" value="Unassembled WGS sequence"/>
</dbReference>
<dbReference type="AlphaFoldDB" id="I2NR42"/>
<accession>I2NR42</accession>
<organism evidence="1 2">
    <name type="scientific">Neisseria sicca VK64</name>
    <dbReference type="NCBI Taxonomy" id="1095748"/>
    <lineage>
        <taxon>Bacteria</taxon>
        <taxon>Pseudomonadati</taxon>
        <taxon>Pseudomonadota</taxon>
        <taxon>Betaproteobacteria</taxon>
        <taxon>Neisseriales</taxon>
        <taxon>Neisseriaceae</taxon>
        <taxon>Neisseria</taxon>
    </lineage>
</organism>
<reference evidence="1 2" key="1">
    <citation type="submission" date="2012-04" db="EMBL/GenBank/DDBJ databases">
        <authorList>
            <person name="Harkins D.M."/>
            <person name="Madupu R."/>
            <person name="Durkin A.S."/>
            <person name="Torralba M."/>
            <person name="Methe B."/>
            <person name="Sutton G.G."/>
            <person name="Nelson K.E."/>
        </authorList>
    </citation>
    <scope>NUCLEOTIDE SEQUENCE [LARGE SCALE GENOMIC DNA]</scope>
    <source>
        <strain evidence="1 2">VK64</strain>
    </source>
</reference>
<gene>
    <name evidence="1" type="ORF">HMPREF1051_2229</name>
</gene>
<comment type="caution">
    <text evidence="1">The sequence shown here is derived from an EMBL/GenBank/DDBJ whole genome shotgun (WGS) entry which is preliminary data.</text>
</comment>
<evidence type="ECO:0000313" key="1">
    <source>
        <dbReference type="EMBL" id="EIG28303.1"/>
    </source>
</evidence>
<dbReference type="EMBL" id="AJMT01000117">
    <property type="protein sequence ID" value="EIG28303.1"/>
    <property type="molecule type" value="Genomic_DNA"/>
</dbReference>
<name>I2NR42_NEISI</name>
<proteinExistence type="predicted"/>
<sequence length="48" mass="5480">MPCRTIWSAASSPCPDLKLIHYRVGFESEANSKRSSENAKMRFSDDLF</sequence>